<proteinExistence type="predicted"/>
<evidence type="ECO:0000313" key="2">
    <source>
        <dbReference type="EMBL" id="KAK4318399.1"/>
    </source>
</evidence>
<keyword evidence="3" id="KW-1185">Reference proteome</keyword>
<protein>
    <submittedName>
        <fullName evidence="2">Uncharacterized protein</fullName>
    </submittedName>
</protein>
<reference evidence="2" key="1">
    <citation type="submission" date="2023-11" db="EMBL/GenBank/DDBJ databases">
        <title>Genome assemblies of two species of porcelain crab, Petrolisthes cinctipes and Petrolisthes manimaculis (Anomura: Porcellanidae).</title>
        <authorList>
            <person name="Angst P."/>
        </authorList>
    </citation>
    <scope>NUCLEOTIDE SEQUENCE</scope>
    <source>
        <strain evidence="2">PB745_02</strain>
        <tissue evidence="2">Gill</tissue>
    </source>
</reference>
<comment type="caution">
    <text evidence="2">The sequence shown here is derived from an EMBL/GenBank/DDBJ whole genome shotgun (WGS) entry which is preliminary data.</text>
</comment>
<dbReference type="AlphaFoldDB" id="A0AAE1Q190"/>
<feature type="region of interest" description="Disordered" evidence="1">
    <location>
        <begin position="1"/>
        <end position="30"/>
    </location>
</feature>
<organism evidence="2 3">
    <name type="scientific">Petrolisthes manimaculis</name>
    <dbReference type="NCBI Taxonomy" id="1843537"/>
    <lineage>
        <taxon>Eukaryota</taxon>
        <taxon>Metazoa</taxon>
        <taxon>Ecdysozoa</taxon>
        <taxon>Arthropoda</taxon>
        <taxon>Crustacea</taxon>
        <taxon>Multicrustacea</taxon>
        <taxon>Malacostraca</taxon>
        <taxon>Eumalacostraca</taxon>
        <taxon>Eucarida</taxon>
        <taxon>Decapoda</taxon>
        <taxon>Pleocyemata</taxon>
        <taxon>Anomura</taxon>
        <taxon>Galatheoidea</taxon>
        <taxon>Porcellanidae</taxon>
        <taxon>Petrolisthes</taxon>
    </lineage>
</organism>
<dbReference type="Proteomes" id="UP001292094">
    <property type="component" value="Unassembled WGS sequence"/>
</dbReference>
<evidence type="ECO:0000313" key="3">
    <source>
        <dbReference type="Proteomes" id="UP001292094"/>
    </source>
</evidence>
<name>A0AAE1Q190_9EUCA</name>
<dbReference type="EMBL" id="JAWZYT010000839">
    <property type="protein sequence ID" value="KAK4318399.1"/>
    <property type="molecule type" value="Genomic_DNA"/>
</dbReference>
<sequence>MAFNGDGPFNKRMRTDGESVGQKEGLWKVGDPEELPEDKVCRSDIIRFYLAFQPDDLFACSLFSPLGSLDT</sequence>
<evidence type="ECO:0000256" key="1">
    <source>
        <dbReference type="SAM" id="MobiDB-lite"/>
    </source>
</evidence>
<accession>A0AAE1Q190</accession>
<gene>
    <name evidence="2" type="ORF">Pmani_010594</name>
</gene>